<organism evidence="2 3">
    <name type="scientific">Campylobacter corcagiensis</name>
    <dbReference type="NCBI Taxonomy" id="1448857"/>
    <lineage>
        <taxon>Bacteria</taxon>
        <taxon>Pseudomonadati</taxon>
        <taxon>Campylobacterota</taxon>
        <taxon>Epsilonproteobacteria</taxon>
        <taxon>Campylobacterales</taxon>
        <taxon>Campylobacteraceae</taxon>
        <taxon>Campylobacter</taxon>
    </lineage>
</organism>
<keyword evidence="3" id="KW-1185">Reference proteome</keyword>
<dbReference type="Proteomes" id="UP000594749">
    <property type="component" value="Chromosome"/>
</dbReference>
<proteinExistence type="predicted"/>
<dbReference type="EMBL" id="CP063078">
    <property type="protein sequence ID" value="QOQ87894.1"/>
    <property type="molecule type" value="Genomic_DNA"/>
</dbReference>
<dbReference type="Pfam" id="PF11335">
    <property type="entry name" value="DUF3137"/>
    <property type="match status" value="1"/>
</dbReference>
<evidence type="ECO:0000313" key="3">
    <source>
        <dbReference type="Proteomes" id="UP000594749"/>
    </source>
</evidence>
<keyword evidence="1" id="KW-1133">Transmembrane helix</keyword>
<protein>
    <submittedName>
        <fullName evidence="2">DUF3137 domain-containing protein</fullName>
    </submittedName>
</protein>
<feature type="transmembrane region" description="Helical" evidence="1">
    <location>
        <begin position="20"/>
        <end position="38"/>
    </location>
</feature>
<dbReference type="RefSeq" id="WP_025802191.1">
    <property type="nucleotide sequence ID" value="NZ_CP053842.1"/>
</dbReference>
<feature type="transmembrane region" description="Helical" evidence="1">
    <location>
        <begin position="44"/>
        <end position="62"/>
    </location>
</feature>
<evidence type="ECO:0000256" key="1">
    <source>
        <dbReference type="SAM" id="Phobius"/>
    </source>
</evidence>
<keyword evidence="1" id="KW-0472">Membrane</keyword>
<dbReference type="InterPro" id="IPR021484">
    <property type="entry name" value="DUF3137"/>
</dbReference>
<dbReference type="OrthoDB" id="4960523at2"/>
<evidence type="ECO:0000313" key="2">
    <source>
        <dbReference type="EMBL" id="QOQ87894.1"/>
    </source>
</evidence>
<sequence length="295" mass="34856">MREIYELEKERLSLLVKLKLVSIFSLFIGLVAFVIFYFYMQREILLSIFMGVFSTLFFYAFIRNFLTSDFNKDFKLIAMQKVIESFGLTYESENFIKYSDFITPNIYLKPDTYSGNDLVYGSYNGVSFKFSDLFSQRRVQRVDEKGKVHVSYETIFCGICFIANFNKNFTSTTYALSRNRNVSLFRITMDNSEFEKEFNVYSSDKINAFYILTPNLMERILRLKNLFKSPLNLAFLDNKIYIYIEFGRDSFEPDVRQSLIGDDSIILRYKAEILELLNIINELNLNRKIFTSNEI</sequence>
<name>A0A7M1LIX7_9BACT</name>
<keyword evidence="1" id="KW-0812">Transmembrane</keyword>
<dbReference type="AlphaFoldDB" id="A0A7M1LIX7"/>
<accession>A0A7M1LIX7</accession>
<reference evidence="2 3" key="1">
    <citation type="submission" date="2020-10" db="EMBL/GenBank/DDBJ databases">
        <title>Campylobacter and Helicobacter PacBio genomes.</title>
        <authorList>
            <person name="Lane C."/>
        </authorList>
    </citation>
    <scope>NUCLEOTIDE SEQUENCE [LARGE SCALE GENOMIC DNA]</scope>
    <source>
        <strain evidence="2 3">2016D-0077</strain>
    </source>
</reference>
<gene>
    <name evidence="2" type="ORF">IMC76_03595</name>
</gene>